<protein>
    <submittedName>
        <fullName evidence="1">Predicted protein</fullName>
    </submittedName>
</protein>
<dbReference type="EMBL" id="DS547177">
    <property type="protein sequence ID" value="EDQ99012.1"/>
    <property type="molecule type" value="Genomic_DNA"/>
</dbReference>
<proteinExistence type="predicted"/>
<dbReference type="HOGENOM" id="CLU_2210503_0_0_1"/>
<gene>
    <name evidence="1" type="ORF">LACBIDRAFT_335419</name>
</gene>
<reference evidence="1 2" key="1">
    <citation type="journal article" date="2008" name="Nature">
        <title>The genome of Laccaria bicolor provides insights into mycorrhizal symbiosis.</title>
        <authorList>
            <person name="Martin F."/>
            <person name="Aerts A."/>
            <person name="Ahren D."/>
            <person name="Brun A."/>
            <person name="Danchin E.G.J."/>
            <person name="Duchaussoy F."/>
            <person name="Gibon J."/>
            <person name="Kohler A."/>
            <person name="Lindquist E."/>
            <person name="Pereda V."/>
            <person name="Salamov A."/>
            <person name="Shapiro H.J."/>
            <person name="Wuyts J."/>
            <person name="Blaudez D."/>
            <person name="Buee M."/>
            <person name="Brokstein P."/>
            <person name="Canbaeck B."/>
            <person name="Cohen D."/>
            <person name="Courty P.E."/>
            <person name="Coutinho P.M."/>
            <person name="Delaruelle C."/>
            <person name="Detter J.C."/>
            <person name="Deveau A."/>
            <person name="DiFazio S."/>
            <person name="Duplessis S."/>
            <person name="Fraissinet-Tachet L."/>
            <person name="Lucic E."/>
            <person name="Frey-Klett P."/>
            <person name="Fourrey C."/>
            <person name="Feussner I."/>
            <person name="Gay G."/>
            <person name="Grimwood J."/>
            <person name="Hoegger P.J."/>
            <person name="Jain P."/>
            <person name="Kilaru S."/>
            <person name="Labbe J."/>
            <person name="Lin Y.C."/>
            <person name="Legue V."/>
            <person name="Le Tacon F."/>
            <person name="Marmeisse R."/>
            <person name="Melayah D."/>
            <person name="Montanini B."/>
            <person name="Muratet M."/>
            <person name="Nehls U."/>
            <person name="Niculita-Hirzel H."/>
            <person name="Oudot-Le Secq M.P."/>
            <person name="Peter M."/>
            <person name="Quesneville H."/>
            <person name="Rajashekar B."/>
            <person name="Reich M."/>
            <person name="Rouhier N."/>
            <person name="Schmutz J."/>
            <person name="Yin T."/>
            <person name="Chalot M."/>
            <person name="Henrissat B."/>
            <person name="Kuees U."/>
            <person name="Lucas S."/>
            <person name="Van de Peer Y."/>
            <person name="Podila G.K."/>
            <person name="Polle A."/>
            <person name="Pukkila P.J."/>
            <person name="Richardson P.M."/>
            <person name="Rouze P."/>
            <person name="Sanders I.R."/>
            <person name="Stajich J.E."/>
            <person name="Tunlid A."/>
            <person name="Tuskan G."/>
            <person name="Grigoriev I.V."/>
        </authorList>
    </citation>
    <scope>NUCLEOTIDE SEQUENCE [LARGE SCALE GENOMIC DNA]</scope>
    <source>
        <strain evidence="2">S238N-H82 / ATCC MYA-4686</strain>
    </source>
</reference>
<dbReference type="InParanoid" id="B0E2A3"/>
<dbReference type="Proteomes" id="UP000001194">
    <property type="component" value="Unassembled WGS sequence"/>
</dbReference>
<organism evidence="2">
    <name type="scientific">Laccaria bicolor (strain S238N-H82 / ATCC MYA-4686)</name>
    <name type="common">Bicoloured deceiver</name>
    <name type="synonym">Laccaria laccata var. bicolor</name>
    <dbReference type="NCBI Taxonomy" id="486041"/>
    <lineage>
        <taxon>Eukaryota</taxon>
        <taxon>Fungi</taxon>
        <taxon>Dikarya</taxon>
        <taxon>Basidiomycota</taxon>
        <taxon>Agaricomycotina</taxon>
        <taxon>Agaricomycetes</taxon>
        <taxon>Agaricomycetidae</taxon>
        <taxon>Agaricales</taxon>
        <taxon>Agaricineae</taxon>
        <taxon>Hydnangiaceae</taxon>
        <taxon>Laccaria</taxon>
    </lineage>
</organism>
<dbReference type="KEGG" id="lbc:LACBIDRAFT_335419"/>
<keyword evidence="2" id="KW-1185">Reference proteome</keyword>
<accession>B0E2A3</accession>
<dbReference type="GeneID" id="6085976"/>
<dbReference type="AlphaFoldDB" id="B0E2A3"/>
<evidence type="ECO:0000313" key="1">
    <source>
        <dbReference type="EMBL" id="EDQ99012.1"/>
    </source>
</evidence>
<evidence type="ECO:0000313" key="2">
    <source>
        <dbReference type="Proteomes" id="UP000001194"/>
    </source>
</evidence>
<dbReference type="RefSeq" id="XP_001890320.1">
    <property type="nucleotide sequence ID" value="XM_001890285.1"/>
</dbReference>
<sequence length="107" mass="11931">MLWPNGGVVFRFAVCSCFDLLCTPTSQVEDNKEGRSFGAGHACWCLALIVGVGHTHLCWVQDSRAQAMLWVTNTMTRQRGSARSRGVQNICTDEKGLQNEPKNVKFR</sequence>
<name>B0E2A3_LACBS</name>